<dbReference type="Proteomes" id="UP000470470">
    <property type="component" value="Unassembled WGS sequence"/>
</dbReference>
<keyword evidence="1 3" id="KW-0812">Transmembrane</keyword>
<accession>A0A7K3WJP9</accession>
<dbReference type="Pfam" id="PF12729">
    <property type="entry name" value="4HB_MCP_1"/>
    <property type="match status" value="1"/>
</dbReference>
<dbReference type="RefSeq" id="WP_163638871.1">
    <property type="nucleotide sequence ID" value="NZ_JAAGWK010000037.1"/>
</dbReference>
<dbReference type="PANTHER" id="PTHR32089">
    <property type="entry name" value="METHYL-ACCEPTING CHEMOTAXIS PROTEIN MCPB"/>
    <property type="match status" value="1"/>
</dbReference>
<keyword evidence="3" id="KW-0472">Membrane</keyword>
<evidence type="ECO:0000256" key="3">
    <source>
        <dbReference type="SAM" id="Phobius"/>
    </source>
</evidence>
<name>A0A7K3WJP9_9ACTN</name>
<dbReference type="PROSITE" id="PS50885">
    <property type="entry name" value="HAMP"/>
    <property type="match status" value="1"/>
</dbReference>
<reference evidence="5 6" key="1">
    <citation type="submission" date="2020-02" db="EMBL/GenBank/DDBJ databases">
        <title>The whole genome sequence of CPCC 205119.</title>
        <authorList>
            <person name="Jiang Z."/>
        </authorList>
    </citation>
    <scope>NUCLEOTIDE SEQUENCE [LARGE SCALE GENOMIC DNA]</scope>
    <source>
        <strain evidence="5 6">CPCC 205119</strain>
    </source>
</reference>
<dbReference type="Gene3D" id="6.10.340.10">
    <property type="match status" value="1"/>
</dbReference>
<dbReference type="AlphaFoldDB" id="A0A7K3WJP9"/>
<feature type="transmembrane region" description="Helical" evidence="3">
    <location>
        <begin position="187"/>
        <end position="209"/>
    </location>
</feature>
<evidence type="ECO:0000313" key="6">
    <source>
        <dbReference type="Proteomes" id="UP000470470"/>
    </source>
</evidence>
<comment type="caution">
    <text evidence="5">The sequence shown here is derived from an EMBL/GenBank/DDBJ whole genome shotgun (WGS) entry which is preliminary data.</text>
</comment>
<protein>
    <submittedName>
        <fullName evidence="5">HAMP domain-containing protein</fullName>
    </submittedName>
</protein>
<evidence type="ECO:0000256" key="2">
    <source>
        <dbReference type="ARBA" id="ARBA00022989"/>
    </source>
</evidence>
<dbReference type="GO" id="GO:0007165">
    <property type="term" value="P:signal transduction"/>
    <property type="evidence" value="ECO:0007669"/>
    <property type="project" value="InterPro"/>
</dbReference>
<proteinExistence type="predicted"/>
<keyword evidence="6" id="KW-1185">Reference proteome</keyword>
<dbReference type="PANTHER" id="PTHR32089:SF112">
    <property type="entry name" value="LYSOZYME-LIKE PROTEIN-RELATED"/>
    <property type="match status" value="1"/>
</dbReference>
<keyword evidence="2 3" id="KW-1133">Transmembrane helix</keyword>
<dbReference type="CDD" id="cd06225">
    <property type="entry name" value="HAMP"/>
    <property type="match status" value="1"/>
</dbReference>
<organism evidence="5 6">
    <name type="scientific">Goekera deserti</name>
    <dbReference type="NCBI Taxonomy" id="2497753"/>
    <lineage>
        <taxon>Bacteria</taxon>
        <taxon>Bacillati</taxon>
        <taxon>Actinomycetota</taxon>
        <taxon>Actinomycetes</taxon>
        <taxon>Geodermatophilales</taxon>
        <taxon>Geodermatophilaceae</taxon>
        <taxon>Goekera</taxon>
    </lineage>
</organism>
<evidence type="ECO:0000256" key="1">
    <source>
        <dbReference type="ARBA" id="ARBA00022692"/>
    </source>
</evidence>
<dbReference type="SMART" id="SM00304">
    <property type="entry name" value="HAMP"/>
    <property type="match status" value="1"/>
</dbReference>
<dbReference type="InterPro" id="IPR024478">
    <property type="entry name" value="HlyB_4HB_MCP"/>
</dbReference>
<sequence>MKTKVLAVGAVGAVVAGVIGVTGLSALGGSADRTAEMFERDVVAIGLLGEVANSSQQLRIDGRDAVLAPPGAPSQAALDAQLTHADELRAHLAALLELDLTDEQRAQVQSISDTLEEIMVVYTTVLAPLAVSNQYDVWYATNGAQVRPLVLEMVETAEALRDGAAGDAAASAAAAADSYAAQRTQTLVALALGIAVAMGLGLFVATGIARSASRVRDTAVALAAGDLTASSGLTTDDELGQMGRALDEAMGSLRAVMGSVVASAEAVAASSEELSASSAQIS</sequence>
<dbReference type="EMBL" id="JAAGWK010000037">
    <property type="protein sequence ID" value="NEL56542.1"/>
    <property type="molecule type" value="Genomic_DNA"/>
</dbReference>
<gene>
    <name evidence="5" type="ORF">G1H19_21475</name>
</gene>
<feature type="domain" description="HAMP" evidence="4">
    <location>
        <begin position="206"/>
        <end position="258"/>
    </location>
</feature>
<dbReference type="Pfam" id="PF00672">
    <property type="entry name" value="HAMP"/>
    <property type="match status" value="1"/>
</dbReference>
<dbReference type="GO" id="GO:0016020">
    <property type="term" value="C:membrane"/>
    <property type="evidence" value="ECO:0007669"/>
    <property type="project" value="InterPro"/>
</dbReference>
<dbReference type="InterPro" id="IPR003660">
    <property type="entry name" value="HAMP_dom"/>
</dbReference>
<evidence type="ECO:0000313" key="5">
    <source>
        <dbReference type="EMBL" id="NEL56542.1"/>
    </source>
</evidence>
<evidence type="ECO:0000259" key="4">
    <source>
        <dbReference type="PROSITE" id="PS50885"/>
    </source>
</evidence>
<feature type="non-terminal residue" evidence="5">
    <location>
        <position position="282"/>
    </location>
</feature>